<dbReference type="AlphaFoldDB" id="A0A916U718"/>
<evidence type="ECO:0000313" key="2">
    <source>
        <dbReference type="Proteomes" id="UP000637002"/>
    </source>
</evidence>
<protein>
    <recommendedName>
        <fullName evidence="3">Amino acid transporter</fullName>
    </recommendedName>
</protein>
<comment type="caution">
    <text evidence="1">The sequence shown here is derived from an EMBL/GenBank/DDBJ whole genome shotgun (WGS) entry which is preliminary data.</text>
</comment>
<keyword evidence="2" id="KW-1185">Reference proteome</keyword>
<gene>
    <name evidence="1" type="ORF">GCM10010994_21710</name>
</gene>
<evidence type="ECO:0000313" key="1">
    <source>
        <dbReference type="EMBL" id="GGC62757.1"/>
    </source>
</evidence>
<evidence type="ECO:0008006" key="3">
    <source>
        <dbReference type="Google" id="ProtNLM"/>
    </source>
</evidence>
<name>A0A916U718_9HYPH</name>
<dbReference type="InterPro" id="IPR019646">
    <property type="entry name" value="Aminoglyc_AdlTrfase"/>
</dbReference>
<accession>A0A916U718</accession>
<dbReference type="Pfam" id="PF10706">
    <property type="entry name" value="Aminoglyc_resit"/>
    <property type="match status" value="1"/>
</dbReference>
<proteinExistence type="predicted"/>
<reference evidence="1" key="1">
    <citation type="journal article" date="2014" name="Int. J. Syst. Evol. Microbiol.">
        <title>Complete genome sequence of Corynebacterium casei LMG S-19264T (=DSM 44701T), isolated from a smear-ripened cheese.</title>
        <authorList>
            <consortium name="US DOE Joint Genome Institute (JGI-PGF)"/>
            <person name="Walter F."/>
            <person name="Albersmeier A."/>
            <person name="Kalinowski J."/>
            <person name="Ruckert C."/>
        </authorList>
    </citation>
    <scope>NUCLEOTIDE SEQUENCE</scope>
    <source>
        <strain evidence="1">CGMCC 1.12919</strain>
    </source>
</reference>
<organism evidence="1 2">
    <name type="scientific">Chelatococcus reniformis</name>
    <dbReference type="NCBI Taxonomy" id="1494448"/>
    <lineage>
        <taxon>Bacteria</taxon>
        <taxon>Pseudomonadati</taxon>
        <taxon>Pseudomonadota</taxon>
        <taxon>Alphaproteobacteria</taxon>
        <taxon>Hyphomicrobiales</taxon>
        <taxon>Chelatococcaceae</taxon>
        <taxon>Chelatococcus</taxon>
    </lineage>
</organism>
<dbReference type="Proteomes" id="UP000637002">
    <property type="component" value="Unassembled WGS sequence"/>
</dbReference>
<dbReference type="EMBL" id="BMGG01000003">
    <property type="protein sequence ID" value="GGC62757.1"/>
    <property type="molecule type" value="Genomic_DNA"/>
</dbReference>
<sequence>MRDRPIHTTPDQADWTAWHPRELSTRLKGIARPWCVVGGWALDLWHGRQTREHDDLEFAVLRQDLGHFRCQLDGMDFFTACDGIVEALPADQEVPAEVFQIWCLDRTARRWRADMMIEPGSVEMWAYRRAPTIRRARAEMVTAAGDGVPYLNPAAILLFKAKHRRAKDEEDFARALPKLPIAERHWLKASLALLHPGHDWARAL</sequence>
<reference evidence="1" key="2">
    <citation type="submission" date="2020-09" db="EMBL/GenBank/DDBJ databases">
        <authorList>
            <person name="Sun Q."/>
            <person name="Zhou Y."/>
        </authorList>
    </citation>
    <scope>NUCLEOTIDE SEQUENCE</scope>
    <source>
        <strain evidence="1">CGMCC 1.12919</strain>
    </source>
</reference>
<dbReference type="RefSeq" id="WP_188609153.1">
    <property type="nucleotide sequence ID" value="NZ_BMGG01000003.1"/>
</dbReference>
<dbReference type="Gene3D" id="3.30.460.40">
    <property type="match status" value="1"/>
</dbReference>